<feature type="transmembrane region" description="Helical" evidence="1">
    <location>
        <begin position="309"/>
        <end position="333"/>
    </location>
</feature>
<protein>
    <recommendedName>
        <fullName evidence="4">EpsG family protein</fullName>
    </recommendedName>
</protein>
<evidence type="ECO:0008006" key="4">
    <source>
        <dbReference type="Google" id="ProtNLM"/>
    </source>
</evidence>
<evidence type="ECO:0000313" key="3">
    <source>
        <dbReference type="Proteomes" id="UP000199626"/>
    </source>
</evidence>
<keyword evidence="1" id="KW-0472">Membrane</keyword>
<dbReference type="RefSeq" id="WP_092591394.1">
    <property type="nucleotide sequence ID" value="NZ_FMXN01000002.1"/>
</dbReference>
<keyword evidence="3" id="KW-1185">Reference proteome</keyword>
<feature type="transmembrane region" description="Helical" evidence="1">
    <location>
        <begin position="242"/>
        <end position="258"/>
    </location>
</feature>
<feature type="transmembrane region" description="Helical" evidence="1">
    <location>
        <begin position="88"/>
        <end position="104"/>
    </location>
</feature>
<dbReference type="AlphaFoldDB" id="A0A1G6AUY3"/>
<keyword evidence="1" id="KW-1133">Transmembrane helix</keyword>
<gene>
    <name evidence="2" type="ORF">SAMN02927930_00482</name>
</gene>
<organism evidence="2 3">
    <name type="scientific">Pseudidiomarina indica</name>
    <dbReference type="NCBI Taxonomy" id="1159017"/>
    <lineage>
        <taxon>Bacteria</taxon>
        <taxon>Pseudomonadati</taxon>
        <taxon>Pseudomonadota</taxon>
        <taxon>Gammaproteobacteria</taxon>
        <taxon>Alteromonadales</taxon>
        <taxon>Idiomarinaceae</taxon>
        <taxon>Pseudidiomarina</taxon>
    </lineage>
</organism>
<feature type="transmembrane region" description="Helical" evidence="1">
    <location>
        <begin position="111"/>
        <end position="129"/>
    </location>
</feature>
<evidence type="ECO:0000256" key="1">
    <source>
        <dbReference type="SAM" id="Phobius"/>
    </source>
</evidence>
<dbReference type="Proteomes" id="UP000199626">
    <property type="component" value="Unassembled WGS sequence"/>
</dbReference>
<evidence type="ECO:0000313" key="2">
    <source>
        <dbReference type="EMBL" id="SDB12188.1"/>
    </source>
</evidence>
<name>A0A1G6AUY3_9GAMM</name>
<accession>A0A1G6AUY3</accession>
<feature type="transmembrane region" description="Helical" evidence="1">
    <location>
        <begin position="12"/>
        <end position="31"/>
    </location>
</feature>
<sequence>MNYKESGLKSFEALSVVLILLLSLYPLYSLISHYTGGDQVAYNLLYERFASVSNARELFSVAQSTVSSYEIVSPVVLWLGSYLGIDKNLYITVLNLILLSLLVISMRCLGASWLIVLLLIFNFYLIVLFTGTERLKIAFIFALLATFGGRKFRLLMSLISILAHFQMIILLAGLFMFFNAETYLRSIKDVLASWKLDRNIVIGVFSILLICFVILFVPGLMEGLINKGTGYFRYDGFNPSEFIQFFVLAVSFIIARGAKVGFKTLVFILFFFVVIGLLGGERVNMIFFSATLFVLLAEKKLVMTRVYSWPFILVLFYLAVKSVGFVNNIYLYGNGFYRG</sequence>
<feature type="transmembrane region" description="Helical" evidence="1">
    <location>
        <begin position="264"/>
        <end position="297"/>
    </location>
</feature>
<feature type="transmembrane region" description="Helical" evidence="1">
    <location>
        <begin position="200"/>
        <end position="221"/>
    </location>
</feature>
<dbReference type="EMBL" id="FMXN01000002">
    <property type="protein sequence ID" value="SDB12188.1"/>
    <property type="molecule type" value="Genomic_DNA"/>
</dbReference>
<feature type="transmembrane region" description="Helical" evidence="1">
    <location>
        <begin position="159"/>
        <end position="180"/>
    </location>
</feature>
<proteinExistence type="predicted"/>
<reference evidence="3" key="1">
    <citation type="submission" date="2016-10" db="EMBL/GenBank/DDBJ databases">
        <authorList>
            <person name="Varghese N."/>
            <person name="Submissions S."/>
        </authorList>
    </citation>
    <scope>NUCLEOTIDE SEQUENCE [LARGE SCALE GENOMIC DNA]</scope>
    <source>
        <strain evidence="3">CGMCC 1.10824</strain>
    </source>
</reference>
<dbReference type="OrthoDB" id="6198094at2"/>
<keyword evidence="1" id="KW-0812">Transmembrane</keyword>